<protein>
    <submittedName>
        <fullName evidence="2">DUF6090 family protein</fullName>
    </submittedName>
</protein>
<gene>
    <name evidence="2" type="ORF">ACFOSX_08115</name>
</gene>
<evidence type="ECO:0000313" key="3">
    <source>
        <dbReference type="Proteomes" id="UP001595812"/>
    </source>
</evidence>
<dbReference type="EMBL" id="JBHSAT010000004">
    <property type="protein sequence ID" value="MFC3877192.1"/>
    <property type="molecule type" value="Genomic_DNA"/>
</dbReference>
<keyword evidence="1" id="KW-1133">Transmembrane helix</keyword>
<keyword evidence="1" id="KW-0472">Membrane</keyword>
<dbReference type="Pfam" id="PF19578">
    <property type="entry name" value="DUF6090"/>
    <property type="match status" value="1"/>
</dbReference>
<feature type="transmembrane region" description="Helical" evidence="1">
    <location>
        <begin position="16"/>
        <end position="35"/>
    </location>
</feature>
<dbReference type="InterPro" id="IPR045749">
    <property type="entry name" value="DUF6090"/>
</dbReference>
<keyword evidence="3" id="KW-1185">Reference proteome</keyword>
<sequence length="241" mass="27619">MSENRTGKPALPAGRYFKYAIGEIILVVLGILIALQINNWNEERKLSIERHQLITALLEDFEYTKTSIKNDRLPVINKALEDIEIFNHLIKQDVPSVSVDSLRNLAISFFRSYPFIPTLSTLNEASSSGKLSLLKNKELYKKFTEFEIYYEAFRKLDGEKTHAYFNGSLWEIRKTVKPDVLAGSNPIPGLTYEEYKRILDQPLVATGFHTASLFVRNKKRRLDGLLGTTEDIISLLKNLQH</sequence>
<evidence type="ECO:0000313" key="2">
    <source>
        <dbReference type="EMBL" id="MFC3877192.1"/>
    </source>
</evidence>
<dbReference type="Proteomes" id="UP001595812">
    <property type="component" value="Unassembled WGS sequence"/>
</dbReference>
<organism evidence="2 3">
    <name type="scientific">Winogradskyella maritima</name>
    <dbReference type="NCBI Taxonomy" id="1517766"/>
    <lineage>
        <taxon>Bacteria</taxon>
        <taxon>Pseudomonadati</taxon>
        <taxon>Bacteroidota</taxon>
        <taxon>Flavobacteriia</taxon>
        <taxon>Flavobacteriales</taxon>
        <taxon>Flavobacteriaceae</taxon>
        <taxon>Winogradskyella</taxon>
    </lineage>
</organism>
<proteinExistence type="predicted"/>
<name>A0ABV8AHD8_9FLAO</name>
<keyword evidence="1" id="KW-0812">Transmembrane</keyword>
<evidence type="ECO:0000256" key="1">
    <source>
        <dbReference type="SAM" id="Phobius"/>
    </source>
</evidence>
<reference evidence="3" key="1">
    <citation type="journal article" date="2019" name="Int. J. Syst. Evol. Microbiol.">
        <title>The Global Catalogue of Microorganisms (GCM) 10K type strain sequencing project: providing services to taxonomists for standard genome sequencing and annotation.</title>
        <authorList>
            <consortium name="The Broad Institute Genomics Platform"/>
            <consortium name="The Broad Institute Genome Sequencing Center for Infectious Disease"/>
            <person name="Wu L."/>
            <person name="Ma J."/>
        </authorList>
    </citation>
    <scope>NUCLEOTIDE SEQUENCE [LARGE SCALE GENOMIC DNA]</scope>
    <source>
        <strain evidence="3">CECT 8979</strain>
    </source>
</reference>
<comment type="caution">
    <text evidence="2">The sequence shown here is derived from an EMBL/GenBank/DDBJ whole genome shotgun (WGS) entry which is preliminary data.</text>
</comment>
<accession>A0ABV8AHD8</accession>